<gene>
    <name evidence="2" type="ORF">E6C27_scaffold133G00350</name>
</gene>
<dbReference type="OrthoDB" id="949793at2759"/>
<evidence type="ECO:0000313" key="2">
    <source>
        <dbReference type="EMBL" id="KAA0047795.1"/>
    </source>
</evidence>
<accession>A0A5A7U2B1</accession>
<proteinExistence type="predicted"/>
<feature type="compositionally biased region" description="Low complexity" evidence="1">
    <location>
        <begin position="40"/>
        <end position="55"/>
    </location>
</feature>
<dbReference type="Proteomes" id="UP000321393">
    <property type="component" value="Unassembled WGS sequence"/>
</dbReference>
<dbReference type="PANTHER" id="PTHR34427:SF5">
    <property type="entry name" value="DUF4283 DOMAIN-CONTAINING PROTEIN"/>
    <property type="match status" value="1"/>
</dbReference>
<dbReference type="AlphaFoldDB" id="A0A5A7U2B1"/>
<reference evidence="2 3" key="1">
    <citation type="submission" date="2019-08" db="EMBL/GenBank/DDBJ databases">
        <title>Draft genome sequences of two oriental melons (Cucumis melo L. var makuwa).</title>
        <authorList>
            <person name="Kwon S.-Y."/>
        </authorList>
    </citation>
    <scope>NUCLEOTIDE SEQUENCE [LARGE SCALE GENOMIC DNA]</scope>
    <source>
        <strain evidence="3">cv. SW 3</strain>
        <tissue evidence="2">Leaf</tissue>
    </source>
</reference>
<evidence type="ECO:0000313" key="3">
    <source>
        <dbReference type="Proteomes" id="UP000321393"/>
    </source>
</evidence>
<protein>
    <submittedName>
        <fullName evidence="2">Nardilysin-like protein</fullName>
    </submittedName>
</protein>
<evidence type="ECO:0000256" key="1">
    <source>
        <dbReference type="SAM" id="MobiDB-lite"/>
    </source>
</evidence>
<dbReference type="EMBL" id="SSTE01013041">
    <property type="protein sequence ID" value="KAA0047795.1"/>
    <property type="molecule type" value="Genomic_DNA"/>
</dbReference>
<name>A0A5A7U2B1_CUCMM</name>
<feature type="region of interest" description="Disordered" evidence="1">
    <location>
        <begin position="284"/>
        <end position="308"/>
    </location>
</feature>
<comment type="caution">
    <text evidence="2">The sequence shown here is derived from an EMBL/GenBank/DDBJ whole genome shotgun (WGS) entry which is preliminary data.</text>
</comment>
<dbReference type="PANTHER" id="PTHR34427">
    <property type="entry name" value="DUF4283 DOMAIN PROTEIN"/>
    <property type="match status" value="1"/>
</dbReference>
<feature type="region of interest" description="Disordered" evidence="1">
    <location>
        <begin position="1"/>
        <end position="55"/>
    </location>
</feature>
<organism evidence="2 3">
    <name type="scientific">Cucumis melo var. makuwa</name>
    <name type="common">Oriental melon</name>
    <dbReference type="NCBI Taxonomy" id="1194695"/>
    <lineage>
        <taxon>Eukaryota</taxon>
        <taxon>Viridiplantae</taxon>
        <taxon>Streptophyta</taxon>
        <taxon>Embryophyta</taxon>
        <taxon>Tracheophyta</taxon>
        <taxon>Spermatophyta</taxon>
        <taxon>Magnoliopsida</taxon>
        <taxon>eudicotyledons</taxon>
        <taxon>Gunneridae</taxon>
        <taxon>Pentapetalae</taxon>
        <taxon>rosids</taxon>
        <taxon>fabids</taxon>
        <taxon>Cucurbitales</taxon>
        <taxon>Cucurbitaceae</taxon>
        <taxon>Benincaseae</taxon>
        <taxon>Cucumis</taxon>
    </lineage>
</organism>
<feature type="compositionally biased region" description="Polar residues" evidence="1">
    <location>
        <begin position="294"/>
        <end position="308"/>
    </location>
</feature>
<sequence length="308" mass="35252">MEYIPHYSSSSSDSDSTKKSYAKALSEGSDDNNRKRYKSSFEGSSSKRSSNHNHSAFSLSGKSFDTNVIITGRCFHDDWGRIMFSLKKQPEIEFSYNPFQVDKAILSLAPEHAKLLCSNRNANGWSTVGNYQVKFESWNTNTHSFHSVIPSYGDWLRFRGIPLHLWNYNTFHYIRMACGGFFAVAKETLEQEKLIDVKIEVRYNYTSFVPANIVISDEFGDNFIINTVQHPEARWLVERSVRVHSSFKTKVTEEFDEHNPLAEAYTYNGFQVIPPESSKFFSGHLHNNSDKHSYSNPTKAKNDSSSNS</sequence>